<evidence type="ECO:0000313" key="4">
    <source>
        <dbReference type="Proteomes" id="UP000317257"/>
    </source>
</evidence>
<evidence type="ECO:0000256" key="2">
    <source>
        <dbReference type="SAM" id="SignalP"/>
    </source>
</evidence>
<evidence type="ECO:0000256" key="1">
    <source>
        <dbReference type="SAM" id="MobiDB-lite"/>
    </source>
</evidence>
<reference evidence="4" key="1">
    <citation type="submission" date="2018-12" db="EMBL/GenBank/DDBJ databases">
        <title>The complete genome of Metarhizium rileyi, a key fungal pathogen of Lepidoptera.</title>
        <authorList>
            <person name="Binneck E."/>
            <person name="Lastra C.C.L."/>
            <person name="Sosa-Gomez D.R."/>
        </authorList>
    </citation>
    <scope>NUCLEOTIDE SEQUENCE [LARGE SCALE GENOMIC DNA]</scope>
    <source>
        <strain evidence="4">Cep018-CH2</strain>
    </source>
</reference>
<keyword evidence="2" id="KW-0732">Signal</keyword>
<sequence length="395" mass="43762">MFWITLFLSMAVAYGADTPPEIELASLLRNAKEIQGHMAVMQRTLVHEIPYGDGALTDSDLDLGRDLIKKERQCIYLRNAMKPETAQGRLDFVPHADYPDQITGDQDVTLEITSSVAKIASKNLGWSTVTAKGSPESSTFDFFARSVKDIDTTFLHRKKDYKGAAASQVSEKTEFRTDMKLSRVCPAKSVCRVVTWTYTRTVQGSCFLMPYLNTRCVGDVNELKYSAGLFADCSPLKSIAYNFFDISDADLGAGLEPAFGPDWQGIKMADPKVVKGFKYHQNNCTFTYVLRLDNGEPVRAQALIIEPWGSTPSKGVAPSENTLPQVDIIFDGMSDFVAQRQAKNRSVDDLGPVKRRRGVSHIPPKKPPKEDLSKPIHTAGAKVSIRTCLRKIGLL</sequence>
<feature type="chain" id="PRO_5022988616" evidence="2">
    <location>
        <begin position="16"/>
        <end position="395"/>
    </location>
</feature>
<organism evidence="3 4">
    <name type="scientific">Metarhizium rileyi (strain RCEF 4871)</name>
    <name type="common">Nomuraea rileyi</name>
    <dbReference type="NCBI Taxonomy" id="1649241"/>
    <lineage>
        <taxon>Eukaryota</taxon>
        <taxon>Fungi</taxon>
        <taxon>Dikarya</taxon>
        <taxon>Ascomycota</taxon>
        <taxon>Pezizomycotina</taxon>
        <taxon>Sordariomycetes</taxon>
        <taxon>Hypocreomycetidae</taxon>
        <taxon>Hypocreales</taxon>
        <taxon>Clavicipitaceae</taxon>
        <taxon>Metarhizium</taxon>
    </lineage>
</organism>
<accession>A0A5C6G3K9</accession>
<feature type="signal peptide" evidence="2">
    <location>
        <begin position="1"/>
        <end position="15"/>
    </location>
</feature>
<dbReference type="Proteomes" id="UP000317257">
    <property type="component" value="Unassembled WGS sequence"/>
</dbReference>
<comment type="caution">
    <text evidence="3">The sequence shown here is derived from an EMBL/GenBank/DDBJ whole genome shotgun (WGS) entry which is preliminary data.</text>
</comment>
<feature type="region of interest" description="Disordered" evidence="1">
    <location>
        <begin position="354"/>
        <end position="374"/>
    </location>
</feature>
<evidence type="ECO:0000313" key="3">
    <source>
        <dbReference type="EMBL" id="TWU71787.1"/>
    </source>
</evidence>
<protein>
    <submittedName>
        <fullName evidence="3">Uncharacterized protein</fullName>
    </submittedName>
</protein>
<proteinExistence type="predicted"/>
<dbReference type="EMBL" id="SBHS01000037">
    <property type="protein sequence ID" value="TWU71787.1"/>
    <property type="molecule type" value="Genomic_DNA"/>
</dbReference>
<name>A0A5C6G3K9_METRR</name>
<gene>
    <name evidence="3" type="ORF">ED733_003488</name>
</gene>
<feature type="compositionally biased region" description="Basic residues" evidence="1">
    <location>
        <begin position="354"/>
        <end position="366"/>
    </location>
</feature>
<dbReference type="AlphaFoldDB" id="A0A5C6G3K9"/>